<dbReference type="OrthoDB" id="378106at2157"/>
<gene>
    <name evidence="1" type="ORF">B6F84_00620</name>
</gene>
<name>A0A1W6JWS6_9CREN</name>
<evidence type="ECO:0000313" key="1">
    <source>
        <dbReference type="EMBL" id="ARM74674.1"/>
    </source>
</evidence>
<dbReference type="EMBL" id="CP020477">
    <property type="protein sequence ID" value="ARM74674.1"/>
    <property type="molecule type" value="Genomic_DNA"/>
</dbReference>
<dbReference type="AlphaFoldDB" id="A0A1W6JWS6"/>
<dbReference type="RefSeq" id="WP_148690420.1">
    <property type="nucleotide sequence ID" value="NZ_CP020477.1"/>
</dbReference>
<accession>A0A1W6JWS6</accession>
<dbReference type="KEGG" id="aman:B6F84_00620"/>
<organism evidence="1 2">
    <name type="scientific">Acidianus manzaensis</name>
    <dbReference type="NCBI Taxonomy" id="282676"/>
    <lineage>
        <taxon>Archaea</taxon>
        <taxon>Thermoproteota</taxon>
        <taxon>Thermoprotei</taxon>
        <taxon>Sulfolobales</taxon>
        <taxon>Sulfolobaceae</taxon>
        <taxon>Acidianus</taxon>
    </lineage>
</organism>
<sequence>MSVIFLPLESYIADVTYESKGGYVLKIGKYYAVYINGRIEYVTDNETLAILLLYEKFLDKPRKTMHKILRLPLLRLTRDSPIYNSGEMLIKGRLDSDNLEILSWKDLQDYSFDIITYEWEHNALRSEGNNVRTFVLNFDKCEYKAQNQGTQIYECYIEDFGRYLVLNHIISSVVAQSLDILLKLGEYALEIDSETLEGLKSFYDDKKVYNLV</sequence>
<dbReference type="GeneID" id="41589375"/>
<evidence type="ECO:0000313" key="2">
    <source>
        <dbReference type="Proteomes" id="UP000193404"/>
    </source>
</evidence>
<protein>
    <submittedName>
        <fullName evidence="1">Uncharacterized protein</fullName>
    </submittedName>
</protein>
<dbReference type="STRING" id="282676.B6F84_00620"/>
<reference evidence="1 2" key="1">
    <citation type="submission" date="2017-03" db="EMBL/GenBank/DDBJ databases">
        <title>Sulfur activation and transportation mechanism of thermophilic Archaea Acidianus manzaensis YN-25.</title>
        <authorList>
            <person name="Ma Y."/>
            <person name="Yang Y."/>
            <person name="Xia J."/>
        </authorList>
    </citation>
    <scope>NUCLEOTIDE SEQUENCE [LARGE SCALE GENOMIC DNA]</scope>
    <source>
        <strain evidence="1 2">YN-25</strain>
    </source>
</reference>
<proteinExistence type="predicted"/>
<keyword evidence="2" id="KW-1185">Reference proteome</keyword>
<dbReference type="Proteomes" id="UP000193404">
    <property type="component" value="Chromosome"/>
</dbReference>